<evidence type="ECO:0000256" key="1">
    <source>
        <dbReference type="ARBA" id="ARBA00004305"/>
    </source>
</evidence>
<keyword evidence="6 7" id="KW-0249">Electron transport</keyword>
<evidence type="ECO:0000256" key="6">
    <source>
        <dbReference type="ARBA" id="ARBA00022982"/>
    </source>
</evidence>
<evidence type="ECO:0000259" key="9">
    <source>
        <dbReference type="SMART" id="SM00893"/>
    </source>
</evidence>
<dbReference type="SUPFAM" id="SSF52467">
    <property type="entry name" value="DHS-like NAD/FAD-binding domain"/>
    <property type="match status" value="1"/>
</dbReference>
<comment type="function">
    <text evidence="7">The electron transfer flavoprotein serves as a specific electron acceptor for several dehydrogenases, including five acyl-CoA dehydrogenases, glutaryl-CoA and sarcosine dehydrogenase. It transfers the electrons to the main mitochondrial respiratory chain via ETF-ubiquinone oxidoreductase (ETF dehydrogenase).</text>
</comment>
<feature type="binding site" evidence="8">
    <location>
        <begin position="252"/>
        <end position="259"/>
    </location>
    <ligand>
        <name>FAD</name>
        <dbReference type="ChEBI" id="CHEBI:57692"/>
    </ligand>
</feature>
<evidence type="ECO:0000256" key="5">
    <source>
        <dbReference type="ARBA" id="ARBA00022827"/>
    </source>
</evidence>
<feature type="binding site" evidence="8">
    <location>
        <begin position="221"/>
        <end position="222"/>
    </location>
    <ligand>
        <name>FAD</name>
        <dbReference type="ChEBI" id="CHEBI:57692"/>
    </ligand>
</feature>
<comment type="subunit">
    <text evidence="7">Heterodimer of an alpha and a beta subunit.</text>
</comment>
<dbReference type="GO" id="GO:0009055">
    <property type="term" value="F:electron transfer activity"/>
    <property type="evidence" value="ECO:0007669"/>
    <property type="project" value="InterPro"/>
</dbReference>
<comment type="cofactor">
    <cofactor evidence="7 8">
        <name>FAD</name>
        <dbReference type="ChEBI" id="CHEBI:57692"/>
    </cofactor>
    <text evidence="7 8">Binds 1 FAD per dimer.</text>
</comment>
<dbReference type="SMART" id="SM00893">
    <property type="entry name" value="ETF"/>
    <property type="match status" value="1"/>
</dbReference>
<name>A0A7S1Q298_NEODS</name>
<feature type="binding site" evidence="8">
    <location>
        <begin position="235"/>
        <end position="239"/>
    </location>
    <ligand>
        <name>FAD</name>
        <dbReference type="ChEBI" id="CHEBI:57692"/>
    </ligand>
</feature>
<feature type="domain" description="Electron transfer flavoprotein alpha/beta-subunit N-terminal" evidence="9">
    <location>
        <begin position="1"/>
        <end position="175"/>
    </location>
</feature>
<sequence length="303" mass="30735">MADGAVSAATLATITAAAKIGPVTALVATKGAKDAAAKLAAVNGVADVLAVDGEQYANGLPEEVAPVVSKVAQEGSYTHVLAGASAFGKGVIPRAAVKLDAMAIADIVGVESEDTFKRFTYAGNAVNVVTSKDAVKFITVRGTAFDRAAAEGGSGAVKDGEALPAVGKSKWVEDQLSKSDRPDLATAANVVCGGRGLKNKEGFEKLMFPLADKCKAAIGATRAVVDAGDAPADLQVGQTGKVIAPNLYMGFGVSGAIQHLAGMKDSKTIVVVNTDADAPFFQVADYGLVGDAFKVVPELIEKL</sequence>
<feature type="binding site" evidence="8">
    <location>
        <position position="273"/>
    </location>
    <ligand>
        <name>FAD</name>
        <dbReference type="ChEBI" id="CHEBI:57692"/>
    </ligand>
</feature>
<feature type="binding site" evidence="8">
    <location>
        <position position="195"/>
    </location>
    <ligand>
        <name>FAD</name>
        <dbReference type="ChEBI" id="CHEBI:57692"/>
    </ligand>
</feature>
<dbReference type="Pfam" id="PF00766">
    <property type="entry name" value="ETF_alpha"/>
    <property type="match status" value="1"/>
</dbReference>
<reference evidence="10" key="1">
    <citation type="submission" date="2021-01" db="EMBL/GenBank/DDBJ databases">
        <authorList>
            <person name="Corre E."/>
            <person name="Pelletier E."/>
            <person name="Niang G."/>
            <person name="Scheremetjew M."/>
            <person name="Finn R."/>
            <person name="Kale V."/>
            <person name="Holt S."/>
            <person name="Cochrane G."/>
            <person name="Meng A."/>
            <person name="Brown T."/>
            <person name="Cohen L."/>
        </authorList>
    </citation>
    <scope>NUCLEOTIDE SEQUENCE</scope>
    <source>
        <strain evidence="10">CCAP 1951/1</strain>
    </source>
</reference>
<keyword evidence="3 7" id="KW-0813">Transport</keyword>
<dbReference type="CDD" id="cd01715">
    <property type="entry name" value="ETF_alpha"/>
    <property type="match status" value="1"/>
</dbReference>
<dbReference type="InterPro" id="IPR033947">
    <property type="entry name" value="ETF_alpha_N"/>
</dbReference>
<dbReference type="Pfam" id="PF01012">
    <property type="entry name" value="ETF"/>
    <property type="match status" value="1"/>
</dbReference>
<evidence type="ECO:0000256" key="2">
    <source>
        <dbReference type="ARBA" id="ARBA00005817"/>
    </source>
</evidence>
<dbReference type="InterPro" id="IPR001308">
    <property type="entry name" value="ETF_a/FixB"/>
</dbReference>
<proteinExistence type="inferred from homology"/>
<comment type="similarity">
    <text evidence="2 7">Belongs to the ETF alpha-subunit/FixB family.</text>
</comment>
<dbReference type="GO" id="GO:0050660">
    <property type="term" value="F:flavin adenine dinucleotide binding"/>
    <property type="evidence" value="ECO:0007669"/>
    <property type="project" value="InterPro"/>
</dbReference>
<accession>A0A7S1Q298</accession>
<dbReference type="InterPro" id="IPR029035">
    <property type="entry name" value="DHS-like_NAD/FAD-binding_dom"/>
</dbReference>
<evidence type="ECO:0000256" key="8">
    <source>
        <dbReference type="PIRSR" id="PIRSR000089-1"/>
    </source>
</evidence>
<gene>
    <name evidence="10" type="ORF">NDES1114_LOCUS14942</name>
</gene>
<dbReference type="Gene3D" id="3.40.50.1220">
    <property type="entry name" value="TPP-binding domain"/>
    <property type="match status" value="1"/>
</dbReference>
<dbReference type="SUPFAM" id="SSF52402">
    <property type="entry name" value="Adenine nucleotide alpha hydrolases-like"/>
    <property type="match status" value="1"/>
</dbReference>
<evidence type="ECO:0000313" key="10">
    <source>
        <dbReference type="EMBL" id="CAD9116412.1"/>
    </source>
</evidence>
<dbReference type="PIRSF" id="PIRSF000089">
    <property type="entry name" value="Electra_flavoP_a"/>
    <property type="match status" value="1"/>
</dbReference>
<evidence type="ECO:0000256" key="7">
    <source>
        <dbReference type="PIRNR" id="PIRNR000089"/>
    </source>
</evidence>
<dbReference type="InterPro" id="IPR014731">
    <property type="entry name" value="ETF_asu_C"/>
</dbReference>
<dbReference type="Gene3D" id="3.40.50.620">
    <property type="entry name" value="HUPs"/>
    <property type="match status" value="1"/>
</dbReference>
<keyword evidence="5 7" id="KW-0274">FAD</keyword>
<organism evidence="10">
    <name type="scientific">Neobodo designis</name>
    <name type="common">Flagellated protozoan</name>
    <name type="synonym">Bodo designis</name>
    <dbReference type="NCBI Taxonomy" id="312471"/>
    <lineage>
        <taxon>Eukaryota</taxon>
        <taxon>Discoba</taxon>
        <taxon>Euglenozoa</taxon>
        <taxon>Kinetoplastea</taxon>
        <taxon>Metakinetoplastina</taxon>
        <taxon>Neobodonida</taxon>
        <taxon>Neobodo</taxon>
    </lineage>
</organism>
<evidence type="ECO:0000256" key="3">
    <source>
        <dbReference type="ARBA" id="ARBA00022448"/>
    </source>
</evidence>
<dbReference type="FunFam" id="3.40.50.1220:FF:000001">
    <property type="entry name" value="Electron transfer flavoprotein, alpha subunit"/>
    <property type="match status" value="1"/>
</dbReference>
<dbReference type="InterPro" id="IPR014729">
    <property type="entry name" value="Rossmann-like_a/b/a_fold"/>
</dbReference>
<protein>
    <recommendedName>
        <fullName evidence="7">Electron transfer flavoprotein subunit alpha</fullName>
        <shortName evidence="7">Alpha-ETF</shortName>
    </recommendedName>
</protein>
<evidence type="ECO:0000256" key="4">
    <source>
        <dbReference type="ARBA" id="ARBA00022630"/>
    </source>
</evidence>
<keyword evidence="4 7" id="KW-0285">Flavoprotein</keyword>
<dbReference type="GO" id="GO:0005759">
    <property type="term" value="C:mitochondrial matrix"/>
    <property type="evidence" value="ECO:0007669"/>
    <property type="project" value="UniProtKB-SubCell"/>
</dbReference>
<dbReference type="FunFam" id="3.40.50.620:FF:000041">
    <property type="entry name" value="Electron transfer flavoprotein alpha subunit"/>
    <property type="match status" value="1"/>
</dbReference>
<dbReference type="PANTHER" id="PTHR43153:SF1">
    <property type="entry name" value="ELECTRON TRANSFER FLAVOPROTEIN SUBUNIT ALPHA, MITOCHONDRIAL"/>
    <property type="match status" value="1"/>
</dbReference>
<dbReference type="GO" id="GO:0033539">
    <property type="term" value="P:fatty acid beta-oxidation using acyl-CoA dehydrogenase"/>
    <property type="evidence" value="ECO:0007669"/>
    <property type="project" value="TreeGrafter"/>
</dbReference>
<dbReference type="AlphaFoldDB" id="A0A7S1Q298"/>
<keyword evidence="7" id="KW-0496">Mitochondrion</keyword>
<dbReference type="PANTHER" id="PTHR43153">
    <property type="entry name" value="ELECTRON TRANSFER FLAVOPROTEIN ALPHA"/>
    <property type="match status" value="1"/>
</dbReference>
<dbReference type="InterPro" id="IPR014730">
    <property type="entry name" value="ETF_a/b_N"/>
</dbReference>
<comment type="subcellular location">
    <subcellularLocation>
        <location evidence="1 7">Mitochondrion matrix</location>
    </subcellularLocation>
</comment>
<dbReference type="EMBL" id="HBGF01022633">
    <property type="protein sequence ID" value="CAD9116412.1"/>
    <property type="molecule type" value="Transcribed_RNA"/>
</dbReference>